<dbReference type="EMBL" id="CP114040">
    <property type="protein sequence ID" value="WAS90797.1"/>
    <property type="molecule type" value="Genomic_DNA"/>
</dbReference>
<keyword evidence="2" id="KW-1185">Reference proteome</keyword>
<reference evidence="1" key="1">
    <citation type="submission" date="2022-11" db="EMBL/GenBank/DDBJ databases">
        <title>Minimal conservation of predation-associated metabolite biosynthetic gene clusters underscores biosynthetic potential of Myxococcota including descriptions for ten novel species: Archangium lansinium sp. nov., Myxococcus landrumus sp. nov., Nannocystis bai.</title>
        <authorList>
            <person name="Ahearne A."/>
            <person name="Stevens C."/>
            <person name="Dowd S."/>
        </authorList>
    </citation>
    <scope>NUCLEOTIDE SEQUENCE</scope>
    <source>
        <strain evidence="1">Fl3</strain>
    </source>
</reference>
<protein>
    <submittedName>
        <fullName evidence="1">Uncharacterized protein</fullName>
    </submittedName>
</protein>
<proteinExistence type="predicted"/>
<gene>
    <name evidence="1" type="ORF">O0S08_31805</name>
</gene>
<dbReference type="Proteomes" id="UP001164459">
    <property type="component" value="Chromosome"/>
</dbReference>
<organism evidence="1 2">
    <name type="scientific">Nannocystis punicea</name>
    <dbReference type="NCBI Taxonomy" id="2995304"/>
    <lineage>
        <taxon>Bacteria</taxon>
        <taxon>Pseudomonadati</taxon>
        <taxon>Myxococcota</taxon>
        <taxon>Polyangia</taxon>
        <taxon>Nannocystales</taxon>
        <taxon>Nannocystaceae</taxon>
        <taxon>Nannocystis</taxon>
    </lineage>
</organism>
<evidence type="ECO:0000313" key="1">
    <source>
        <dbReference type="EMBL" id="WAS90797.1"/>
    </source>
</evidence>
<accession>A0ABY7GV29</accession>
<sequence length="116" mass="13271">MVTLKLISLKCITTEDLTGPDEIYLRIGGDTVWGPNSMNDGDEENLDFIQINFGYKIRIDLYDEDSGWFDDDDDHLGTHYAYEEYVGKGQKEQRFTGDDAEYLLTYEIVESPGEPS</sequence>
<evidence type="ECO:0000313" key="2">
    <source>
        <dbReference type="Proteomes" id="UP001164459"/>
    </source>
</evidence>
<name>A0ABY7GV29_9BACT</name>
<dbReference type="RefSeq" id="WP_269033124.1">
    <property type="nucleotide sequence ID" value="NZ_CP114040.1"/>
</dbReference>